<feature type="compositionally biased region" description="Low complexity" evidence="1">
    <location>
        <begin position="86"/>
        <end position="101"/>
    </location>
</feature>
<organism evidence="2 3">
    <name type="scientific">Lentithecium fluviatile CBS 122367</name>
    <dbReference type="NCBI Taxonomy" id="1168545"/>
    <lineage>
        <taxon>Eukaryota</taxon>
        <taxon>Fungi</taxon>
        <taxon>Dikarya</taxon>
        <taxon>Ascomycota</taxon>
        <taxon>Pezizomycotina</taxon>
        <taxon>Dothideomycetes</taxon>
        <taxon>Pleosporomycetidae</taxon>
        <taxon>Pleosporales</taxon>
        <taxon>Massarineae</taxon>
        <taxon>Lentitheciaceae</taxon>
        <taxon>Lentithecium</taxon>
    </lineage>
</organism>
<sequence length="210" mass="23071">MPPFITNPSHRALRITIPAELPSPGRSNLQASLPKSTAANSVITPHARNVYETNDQHIFIRHVVGPHSSRTTALQTSRSYNTDAESTSPTSPSIHSSPTNSDNSDESTPLLPHRHQPRSNGINITIYSSATPCMRFEAHPPREVRPNCYSKFEGKWDGFMETFCGCCRVRRERSGIARVGGNGGEWEWDGDEDEDAVEIDDGGDGNVESA</sequence>
<accession>A0A6G1JF33</accession>
<feature type="region of interest" description="Disordered" evidence="1">
    <location>
        <begin position="181"/>
        <end position="210"/>
    </location>
</feature>
<protein>
    <submittedName>
        <fullName evidence="2">Uncharacterized protein</fullName>
    </submittedName>
</protein>
<dbReference type="AlphaFoldDB" id="A0A6G1JF33"/>
<feature type="compositionally biased region" description="Acidic residues" evidence="1">
    <location>
        <begin position="186"/>
        <end position="203"/>
    </location>
</feature>
<dbReference type="Proteomes" id="UP000799291">
    <property type="component" value="Unassembled WGS sequence"/>
</dbReference>
<feature type="region of interest" description="Disordered" evidence="1">
    <location>
        <begin position="64"/>
        <end position="120"/>
    </location>
</feature>
<name>A0A6G1JF33_9PLEO</name>
<evidence type="ECO:0000313" key="2">
    <source>
        <dbReference type="EMBL" id="KAF2689177.1"/>
    </source>
</evidence>
<evidence type="ECO:0000256" key="1">
    <source>
        <dbReference type="SAM" id="MobiDB-lite"/>
    </source>
</evidence>
<evidence type="ECO:0000313" key="3">
    <source>
        <dbReference type="Proteomes" id="UP000799291"/>
    </source>
</evidence>
<reference evidence="2" key="1">
    <citation type="journal article" date="2020" name="Stud. Mycol.">
        <title>101 Dothideomycetes genomes: a test case for predicting lifestyles and emergence of pathogens.</title>
        <authorList>
            <person name="Haridas S."/>
            <person name="Albert R."/>
            <person name="Binder M."/>
            <person name="Bloem J."/>
            <person name="Labutti K."/>
            <person name="Salamov A."/>
            <person name="Andreopoulos B."/>
            <person name="Baker S."/>
            <person name="Barry K."/>
            <person name="Bills G."/>
            <person name="Bluhm B."/>
            <person name="Cannon C."/>
            <person name="Castanera R."/>
            <person name="Culley D."/>
            <person name="Daum C."/>
            <person name="Ezra D."/>
            <person name="Gonzalez J."/>
            <person name="Henrissat B."/>
            <person name="Kuo A."/>
            <person name="Liang C."/>
            <person name="Lipzen A."/>
            <person name="Lutzoni F."/>
            <person name="Magnuson J."/>
            <person name="Mondo S."/>
            <person name="Nolan M."/>
            <person name="Ohm R."/>
            <person name="Pangilinan J."/>
            <person name="Park H.-J."/>
            <person name="Ramirez L."/>
            <person name="Alfaro M."/>
            <person name="Sun H."/>
            <person name="Tritt A."/>
            <person name="Yoshinaga Y."/>
            <person name="Zwiers L.-H."/>
            <person name="Turgeon B."/>
            <person name="Goodwin S."/>
            <person name="Spatafora J."/>
            <person name="Crous P."/>
            <person name="Grigoriev I."/>
        </authorList>
    </citation>
    <scope>NUCLEOTIDE SEQUENCE</scope>
    <source>
        <strain evidence="2">CBS 122367</strain>
    </source>
</reference>
<proteinExistence type="predicted"/>
<gene>
    <name evidence="2" type="ORF">K458DRAFT_399990</name>
</gene>
<dbReference type="EMBL" id="MU005572">
    <property type="protein sequence ID" value="KAF2689177.1"/>
    <property type="molecule type" value="Genomic_DNA"/>
</dbReference>
<feature type="compositionally biased region" description="Polar residues" evidence="1">
    <location>
        <begin position="68"/>
        <end position="85"/>
    </location>
</feature>
<keyword evidence="3" id="KW-1185">Reference proteome</keyword>